<gene>
    <name evidence="3" type="ORF">BG006_000369</name>
</gene>
<evidence type="ECO:0008006" key="5">
    <source>
        <dbReference type="Google" id="ProtNLM"/>
    </source>
</evidence>
<dbReference type="EMBL" id="JAAAUY010001059">
    <property type="protein sequence ID" value="KAF9324611.1"/>
    <property type="molecule type" value="Genomic_DNA"/>
</dbReference>
<evidence type="ECO:0000256" key="2">
    <source>
        <dbReference type="SAM" id="MobiDB-lite"/>
    </source>
</evidence>
<evidence type="ECO:0000313" key="4">
    <source>
        <dbReference type="Proteomes" id="UP000696485"/>
    </source>
</evidence>
<feature type="non-terminal residue" evidence="3">
    <location>
        <position position="555"/>
    </location>
</feature>
<comment type="caution">
    <text evidence="3">The sequence shown here is derived from an EMBL/GenBank/DDBJ whole genome shotgun (WGS) entry which is preliminary data.</text>
</comment>
<keyword evidence="4" id="KW-1185">Reference proteome</keyword>
<dbReference type="Gene3D" id="1.10.443.20">
    <property type="entry name" value="Centromere DNA-binding protein complex CBF3 subunit, domain 2"/>
    <property type="match status" value="1"/>
</dbReference>
<dbReference type="GO" id="GO:0003677">
    <property type="term" value="F:DNA binding"/>
    <property type="evidence" value="ECO:0007669"/>
    <property type="project" value="InterPro"/>
</dbReference>
<dbReference type="AlphaFoldDB" id="A0A9P5SBE9"/>
<feature type="compositionally biased region" description="Basic and acidic residues" evidence="2">
    <location>
        <begin position="348"/>
        <end position="359"/>
    </location>
</feature>
<sequence length="555" mass="61466">FQAFERVMNLAWKPPSSYTELANIRNRATFSLRHHMLLQEGYLRQSDLVNCFADMHPISSSGAPQHVVGLGLSLQYGNKVPTAKTEIAMTQCEELPDFTDPEVWPRNKLLRSSTSTQAVQRELQSNLCAKLSKDIGIDTNSIQQIGRLSGAEELGNLGLNLNFPARIAPNGIDIPGTVAMAGFHNTQYDNGRDRVIPPKSLQRRIFPGIEEQYGWMAPEEWKAHCDRVMMSPTAFLGLEGSPGTEMKRRLDAVQESEEAYQDVAKLQLMHLLLWLRRVVLQDAVLFTRDRFSPWIVKDPVFHSAEFNNFRVELLAKIGSDGGANPINVREQEDSPISDIPSLGANSEHSGHDTADELSDHYTNSDLSVLNSASLSTGLDDARSRTLDDETAIIQQTQSDQAQLQIQIRQLQERLDQQGQLRQQQEQCLQDQTTLLRNVFEQQTSFELQMKTIHTQIQNQIQIMQTELTAQQDSQFSMLAVLLQGVVAARSPPSNPPVVSNDVHAKESMNLGTIPISKAVSDLAVVTAPTPVQGISVTGGGVAPVSLTSPPAPRHS</sequence>
<keyword evidence="1" id="KW-0175">Coiled coil</keyword>
<organism evidence="3 4">
    <name type="scientific">Podila minutissima</name>
    <dbReference type="NCBI Taxonomy" id="64525"/>
    <lineage>
        <taxon>Eukaryota</taxon>
        <taxon>Fungi</taxon>
        <taxon>Fungi incertae sedis</taxon>
        <taxon>Mucoromycota</taxon>
        <taxon>Mortierellomycotina</taxon>
        <taxon>Mortierellomycetes</taxon>
        <taxon>Mortierellales</taxon>
        <taxon>Mortierellaceae</taxon>
        <taxon>Podila</taxon>
    </lineage>
</organism>
<dbReference type="InterPro" id="IPR038279">
    <property type="entry name" value="Ndc10_dom2_sf"/>
</dbReference>
<accession>A0A9P5SBE9</accession>
<evidence type="ECO:0000256" key="1">
    <source>
        <dbReference type="SAM" id="Coils"/>
    </source>
</evidence>
<name>A0A9P5SBE9_9FUNG</name>
<protein>
    <recommendedName>
        <fullName evidence="5">Ndc10 domain-containing protein</fullName>
    </recommendedName>
</protein>
<reference evidence="3" key="1">
    <citation type="journal article" date="2020" name="Fungal Divers.">
        <title>Resolving the Mortierellaceae phylogeny through synthesis of multi-gene phylogenetics and phylogenomics.</title>
        <authorList>
            <person name="Vandepol N."/>
            <person name="Liber J."/>
            <person name="Desiro A."/>
            <person name="Na H."/>
            <person name="Kennedy M."/>
            <person name="Barry K."/>
            <person name="Grigoriev I.V."/>
            <person name="Miller A.N."/>
            <person name="O'Donnell K."/>
            <person name="Stajich J.E."/>
            <person name="Bonito G."/>
        </authorList>
    </citation>
    <scope>NUCLEOTIDE SEQUENCE</scope>
    <source>
        <strain evidence="3">NVP1</strain>
    </source>
</reference>
<feature type="coiled-coil region" evidence="1">
    <location>
        <begin position="393"/>
        <end position="427"/>
    </location>
</feature>
<evidence type="ECO:0000313" key="3">
    <source>
        <dbReference type="EMBL" id="KAF9324611.1"/>
    </source>
</evidence>
<dbReference type="Proteomes" id="UP000696485">
    <property type="component" value="Unassembled WGS sequence"/>
</dbReference>
<proteinExistence type="predicted"/>
<feature type="region of interest" description="Disordered" evidence="2">
    <location>
        <begin position="340"/>
        <end position="359"/>
    </location>
</feature>